<evidence type="ECO:0000259" key="4">
    <source>
        <dbReference type="SMART" id="SM00738"/>
    </source>
</evidence>
<dbReference type="SMART" id="SM00738">
    <property type="entry name" value="NGN"/>
    <property type="match status" value="1"/>
</dbReference>
<dbReference type="SUPFAM" id="SSF82679">
    <property type="entry name" value="N-utilization substance G protein NusG, N-terminal domain"/>
    <property type="match status" value="1"/>
</dbReference>
<dbReference type="EMBL" id="JAUEPH010000001">
    <property type="protein sequence ID" value="MDN3202791.1"/>
    <property type="molecule type" value="Genomic_DNA"/>
</dbReference>
<dbReference type="InterPro" id="IPR036735">
    <property type="entry name" value="NGN_dom_sf"/>
</dbReference>
<keyword evidence="2" id="KW-0805">Transcription regulation</keyword>
<feature type="domain" description="NusG-like N-terminal" evidence="4">
    <location>
        <begin position="3"/>
        <end position="100"/>
    </location>
</feature>
<name>A0ABT7Y8G5_9BACT</name>
<keyword evidence="1" id="KW-0889">Transcription antitermination</keyword>
<evidence type="ECO:0000256" key="1">
    <source>
        <dbReference type="ARBA" id="ARBA00022814"/>
    </source>
</evidence>
<dbReference type="PANTHER" id="PTHR30265">
    <property type="entry name" value="RHO-INTERACTING TRANSCRIPTION TERMINATION FACTOR NUSG"/>
    <property type="match status" value="1"/>
</dbReference>
<evidence type="ECO:0000256" key="2">
    <source>
        <dbReference type="ARBA" id="ARBA00023015"/>
    </source>
</evidence>
<reference evidence="5" key="1">
    <citation type="submission" date="2023-06" db="EMBL/GenBank/DDBJ databases">
        <title>Robiginitalea aurantiacus sp. nov. and Algoriphagus sediminis sp. nov., isolated from coastal sediment.</title>
        <authorList>
            <person name="Zhou Z.Y."/>
            <person name="An J."/>
            <person name="Jia Y.W."/>
            <person name="Du Z.J."/>
        </authorList>
    </citation>
    <scope>NUCLEOTIDE SEQUENCE</scope>
    <source>
        <strain evidence="5">C2-7</strain>
    </source>
</reference>
<dbReference type="Pfam" id="PF02357">
    <property type="entry name" value="NusG"/>
    <property type="match status" value="1"/>
</dbReference>
<dbReference type="PANTHER" id="PTHR30265:SF4">
    <property type="entry name" value="KOW MOTIF FAMILY PROTEIN, EXPRESSED"/>
    <property type="match status" value="1"/>
</dbReference>
<keyword evidence="3" id="KW-0804">Transcription</keyword>
<dbReference type="NCBIfam" id="NF033644">
    <property type="entry name" value="antiterm_UpxY"/>
    <property type="match status" value="1"/>
</dbReference>
<dbReference type="CDD" id="cd09895">
    <property type="entry name" value="NGN_SP_UpxY"/>
    <property type="match status" value="1"/>
</dbReference>
<protein>
    <submittedName>
        <fullName evidence="5">UpxY family transcription antiterminator</fullName>
    </submittedName>
</protein>
<dbReference type="Gene3D" id="3.30.70.940">
    <property type="entry name" value="NusG, N-terminal domain"/>
    <property type="match status" value="1"/>
</dbReference>
<evidence type="ECO:0000313" key="6">
    <source>
        <dbReference type="Proteomes" id="UP001171916"/>
    </source>
</evidence>
<evidence type="ECO:0000256" key="3">
    <source>
        <dbReference type="ARBA" id="ARBA00023163"/>
    </source>
</evidence>
<dbReference type="InterPro" id="IPR043425">
    <property type="entry name" value="NusG-like"/>
</dbReference>
<dbReference type="InterPro" id="IPR006645">
    <property type="entry name" value="NGN-like_dom"/>
</dbReference>
<proteinExistence type="predicted"/>
<keyword evidence="6" id="KW-1185">Reference proteome</keyword>
<comment type="caution">
    <text evidence="5">The sequence shown here is derived from an EMBL/GenBank/DDBJ whole genome shotgun (WGS) entry which is preliminary data.</text>
</comment>
<sequence length="171" mass="19711">MEELNWYVMYTASRSEKKVANRLKERGWEVYLPIVEELRQWSDRKKKVQKALFNGYVFVKTRRNQLWECLQVPGAVKFVHFSGEHATIDEKVIDVIKRVVATGVDVETDGSDIEPGEKVKVIAGPLQHMTGECIEKGNKDYFVIRVPGIDQNMLINVPRKYLEVIKTKTSA</sequence>
<dbReference type="Proteomes" id="UP001171916">
    <property type="component" value="Unassembled WGS sequence"/>
</dbReference>
<accession>A0ABT7Y8G5</accession>
<dbReference type="RefSeq" id="WP_289998348.1">
    <property type="nucleotide sequence ID" value="NZ_JAUEPH010000001.1"/>
</dbReference>
<organism evidence="5 6">
    <name type="scientific">Algoriphagus sediminis</name>
    <dbReference type="NCBI Taxonomy" id="3057113"/>
    <lineage>
        <taxon>Bacteria</taxon>
        <taxon>Pseudomonadati</taxon>
        <taxon>Bacteroidota</taxon>
        <taxon>Cytophagia</taxon>
        <taxon>Cytophagales</taxon>
        <taxon>Cyclobacteriaceae</taxon>
        <taxon>Algoriphagus</taxon>
    </lineage>
</organism>
<gene>
    <name evidence="5" type="ORF">QVH07_01465</name>
</gene>
<evidence type="ECO:0000313" key="5">
    <source>
        <dbReference type="EMBL" id="MDN3202791.1"/>
    </source>
</evidence>